<feature type="transmembrane region" description="Helical" evidence="6">
    <location>
        <begin position="256"/>
        <end position="273"/>
    </location>
</feature>
<evidence type="ECO:0000256" key="3">
    <source>
        <dbReference type="ARBA" id="ARBA00022692"/>
    </source>
</evidence>
<sequence length="386" mass="42888">MKKSNIIHFLGGRQTLYILGVILLTGLIILLYNSVSFIFTPVVILISTIALPVLLAIIAYYLLRPLVKLLGKVGIKKVWAILLLFILIAGLLAFGIMSIIPFIIEQTKGFINTFPNYLEQFLTGMDGWLKDSFLAPYYEDLIDKNGEFIDSLVSDTSQLLSDTINNLTNIVATVANVAISLITVPFVLFYLLKDGDKLPKVVLKILPPKMRTETKRVFVKVDLQLKSYIQGQIMVSFCIGIMMYIGFLIIGMDYALILAAIASVTSIVPYLGPTIAITPALIIAIVTSPFMVIKLIIVWTIVQLLEGKFISPQIFGKSLHVHPVTIIFVLLTAGHLFGVFGVILGVPGYAVLRTIVEQLFYLFKKRYNRYFAKPGGEYEIEENGTG</sequence>
<gene>
    <name evidence="7" type="ORF">CIL03_06460</name>
</gene>
<dbReference type="Pfam" id="PF01594">
    <property type="entry name" value="AI-2E_transport"/>
    <property type="match status" value="1"/>
</dbReference>
<keyword evidence="3 6" id="KW-0812">Transmembrane</keyword>
<feature type="transmembrane region" description="Helical" evidence="6">
    <location>
        <begin position="38"/>
        <end position="63"/>
    </location>
</feature>
<reference evidence="7 8" key="1">
    <citation type="submission" date="2017-08" db="EMBL/GenBank/DDBJ databases">
        <title>Virgibacillus indicus sp. nov. and Virgibacillus profoundi sp. nov, two moderately halophilic bacteria isolated from marine sediment by using the Microfluidic Streak Plate.</title>
        <authorList>
            <person name="Xu B."/>
            <person name="Hu B."/>
            <person name="Wang J."/>
            <person name="Zhu Y."/>
            <person name="Huang L."/>
            <person name="Du W."/>
            <person name="Huang Y."/>
        </authorList>
    </citation>
    <scope>NUCLEOTIDE SEQUENCE [LARGE SCALE GENOMIC DNA]</scope>
    <source>
        <strain evidence="7 8">IO3-P2-C2</strain>
    </source>
</reference>
<protein>
    <submittedName>
        <fullName evidence="7">AI-2E family transporter</fullName>
    </submittedName>
</protein>
<dbReference type="InterPro" id="IPR002549">
    <property type="entry name" value="AI-2E-like"/>
</dbReference>
<evidence type="ECO:0000256" key="6">
    <source>
        <dbReference type="SAM" id="Phobius"/>
    </source>
</evidence>
<dbReference type="PANTHER" id="PTHR21716:SF69">
    <property type="entry name" value="TRANSPORT PROTEIN YUBA-RELATED"/>
    <property type="match status" value="1"/>
</dbReference>
<accession>A0A265NBH7</accession>
<dbReference type="EMBL" id="NPMS01000002">
    <property type="protein sequence ID" value="OZU89353.1"/>
    <property type="molecule type" value="Genomic_DNA"/>
</dbReference>
<proteinExistence type="inferred from homology"/>
<organism evidence="7 8">
    <name type="scientific">Virgibacillus indicus</name>
    <dbReference type="NCBI Taxonomy" id="2024554"/>
    <lineage>
        <taxon>Bacteria</taxon>
        <taxon>Bacillati</taxon>
        <taxon>Bacillota</taxon>
        <taxon>Bacilli</taxon>
        <taxon>Bacillales</taxon>
        <taxon>Bacillaceae</taxon>
        <taxon>Virgibacillus</taxon>
    </lineage>
</organism>
<evidence type="ECO:0000256" key="1">
    <source>
        <dbReference type="ARBA" id="ARBA00004141"/>
    </source>
</evidence>
<name>A0A265NBH7_9BACI</name>
<keyword evidence="5 6" id="KW-0472">Membrane</keyword>
<comment type="subcellular location">
    <subcellularLocation>
        <location evidence="1">Membrane</location>
        <topology evidence="1">Multi-pass membrane protein</topology>
    </subcellularLocation>
</comment>
<feature type="transmembrane region" description="Helical" evidence="6">
    <location>
        <begin position="233"/>
        <end position="250"/>
    </location>
</feature>
<dbReference type="AlphaFoldDB" id="A0A265NBH7"/>
<keyword evidence="8" id="KW-1185">Reference proteome</keyword>
<keyword evidence="4 6" id="KW-1133">Transmembrane helix</keyword>
<dbReference type="GO" id="GO:0055085">
    <property type="term" value="P:transmembrane transport"/>
    <property type="evidence" value="ECO:0007669"/>
    <property type="project" value="TreeGrafter"/>
</dbReference>
<dbReference type="RefSeq" id="WP_094884798.1">
    <property type="nucleotide sequence ID" value="NZ_NPMS01000002.1"/>
</dbReference>
<dbReference type="PANTHER" id="PTHR21716">
    <property type="entry name" value="TRANSMEMBRANE PROTEIN"/>
    <property type="match status" value="1"/>
</dbReference>
<dbReference type="GO" id="GO:0016020">
    <property type="term" value="C:membrane"/>
    <property type="evidence" value="ECO:0007669"/>
    <property type="project" value="UniProtKB-SubCell"/>
</dbReference>
<feature type="transmembrane region" description="Helical" evidence="6">
    <location>
        <begin position="280"/>
        <end position="305"/>
    </location>
</feature>
<evidence type="ECO:0000256" key="5">
    <source>
        <dbReference type="ARBA" id="ARBA00023136"/>
    </source>
</evidence>
<evidence type="ECO:0000313" key="8">
    <source>
        <dbReference type="Proteomes" id="UP000216498"/>
    </source>
</evidence>
<feature type="transmembrane region" description="Helical" evidence="6">
    <location>
        <begin position="170"/>
        <end position="192"/>
    </location>
</feature>
<feature type="transmembrane region" description="Helical" evidence="6">
    <location>
        <begin position="15"/>
        <end position="32"/>
    </location>
</feature>
<dbReference type="OrthoDB" id="9793390at2"/>
<comment type="similarity">
    <text evidence="2">Belongs to the autoinducer-2 exporter (AI-2E) (TC 2.A.86) family.</text>
</comment>
<feature type="transmembrane region" description="Helical" evidence="6">
    <location>
        <begin position="325"/>
        <end position="352"/>
    </location>
</feature>
<comment type="caution">
    <text evidence="7">The sequence shown here is derived from an EMBL/GenBank/DDBJ whole genome shotgun (WGS) entry which is preliminary data.</text>
</comment>
<feature type="transmembrane region" description="Helical" evidence="6">
    <location>
        <begin position="78"/>
        <end position="104"/>
    </location>
</feature>
<evidence type="ECO:0000256" key="2">
    <source>
        <dbReference type="ARBA" id="ARBA00009773"/>
    </source>
</evidence>
<dbReference type="Proteomes" id="UP000216498">
    <property type="component" value="Unassembled WGS sequence"/>
</dbReference>
<evidence type="ECO:0000256" key="4">
    <source>
        <dbReference type="ARBA" id="ARBA00022989"/>
    </source>
</evidence>
<evidence type="ECO:0000313" key="7">
    <source>
        <dbReference type="EMBL" id="OZU89353.1"/>
    </source>
</evidence>